<dbReference type="InterPro" id="IPR005824">
    <property type="entry name" value="KOW"/>
</dbReference>
<dbReference type="Proteomes" id="UP000567179">
    <property type="component" value="Unassembled WGS sequence"/>
</dbReference>
<reference evidence="3 4" key="1">
    <citation type="journal article" date="2020" name="ISME J.">
        <title>Uncovering the hidden diversity of litter-decomposition mechanisms in mushroom-forming fungi.</title>
        <authorList>
            <person name="Floudas D."/>
            <person name="Bentzer J."/>
            <person name="Ahren D."/>
            <person name="Johansson T."/>
            <person name="Persson P."/>
            <person name="Tunlid A."/>
        </authorList>
    </citation>
    <scope>NUCLEOTIDE SEQUENCE [LARGE SCALE GENOMIC DNA]</scope>
    <source>
        <strain evidence="3 4">CBS 101986</strain>
    </source>
</reference>
<dbReference type="SMART" id="SM00739">
    <property type="entry name" value="KOW"/>
    <property type="match status" value="2"/>
</dbReference>
<comment type="caution">
    <text evidence="3">The sequence shown here is derived from an EMBL/GenBank/DDBJ whole genome shotgun (WGS) entry which is preliminary data.</text>
</comment>
<name>A0A8H5F0M6_9AGAR</name>
<dbReference type="EMBL" id="JAACJJ010000029">
    <property type="protein sequence ID" value="KAF5319510.1"/>
    <property type="molecule type" value="Genomic_DNA"/>
</dbReference>
<accession>A0A8H5F0M6</accession>
<evidence type="ECO:0000313" key="3">
    <source>
        <dbReference type="EMBL" id="KAF5319510.1"/>
    </source>
</evidence>
<feature type="region of interest" description="Disordered" evidence="1">
    <location>
        <begin position="674"/>
        <end position="723"/>
    </location>
</feature>
<dbReference type="OrthoDB" id="3048802at2759"/>
<sequence>MSASAAPRVKHRQLNPFVDIEATHTDEPSTDDEEEEALDEFIDDTAATAAPAAAYLRENLGLLTSNDEASVHAFLNRARERASQLDRAVNRDDGAYIEHILEAERNSFHAQTWRAYCGSLKVYRGDTGLVVSHGIDQSLMLALLPRLKVRATTGTRTRACQALRDYAFMQTEFPGNVRLNLDDTFVHKGNVFTMDGLLLVPLLATAMGVETVPSREELALFSQTTSLAKTTYDFATRLLSRQRVEPGKRVKILFGEFTGLVGRVNHVQDSVVDVWLECQNYLAQIPLGCLRMHFCIGDQVKVVPGVPWNNTVGWVINIRDNTVSVYMQDRHDHVEVISEDLDFYSAPFVRELSSPAGDNTATVEVGDRVQMLSFGLQGMRGKVVTLHEAYASVFSYVHEEVVDVNLKEILVKSKGSRLDLPDRYAQQVGQAVYVVGATDLKRCRGYIRSTLSDGTAWVYLEASQRSVHLKLKDLFPIPHGDVHIEEMLRVPSTAVSSTADGPAPTENITALSTIPAITPAELANPREHLARRPKVAETYPSWLPNVAGWGVMVVQEGDPYAICTVKRVEGDSITILKEDEEMLKTTVVFHYLRDADPIKMVIKTKVARQLIPNQQEELQAEELLNERVPLIKVWNSVEWVLQGTNVLVKIPDTGELHLCHRSLPDPWMEGKMDITPTRQHPRPVEPRTPTTSTNGRRGYHEMSSPETSPTKRSRIAGTSPTKEKFNWPRTVAGMIEFFSCGGAEQPAEGREAQFFMDRYPSIKHSSFYKYFKEYKEAKALKLFDKHSDWAELCKEL</sequence>
<keyword evidence="4" id="KW-1185">Reference proteome</keyword>
<feature type="domain" description="KOW" evidence="2">
    <location>
        <begin position="243"/>
        <end position="270"/>
    </location>
</feature>
<evidence type="ECO:0000256" key="1">
    <source>
        <dbReference type="SAM" id="MobiDB-lite"/>
    </source>
</evidence>
<proteinExistence type="predicted"/>
<evidence type="ECO:0000313" key="4">
    <source>
        <dbReference type="Proteomes" id="UP000567179"/>
    </source>
</evidence>
<feature type="domain" description="KOW" evidence="2">
    <location>
        <begin position="362"/>
        <end position="389"/>
    </location>
</feature>
<gene>
    <name evidence="3" type="ORF">D9619_008405</name>
</gene>
<dbReference type="SUPFAM" id="SSF50104">
    <property type="entry name" value="Translation proteins SH3-like domain"/>
    <property type="match status" value="1"/>
</dbReference>
<organism evidence="3 4">
    <name type="scientific">Psilocybe cf. subviscida</name>
    <dbReference type="NCBI Taxonomy" id="2480587"/>
    <lineage>
        <taxon>Eukaryota</taxon>
        <taxon>Fungi</taxon>
        <taxon>Dikarya</taxon>
        <taxon>Basidiomycota</taxon>
        <taxon>Agaricomycotina</taxon>
        <taxon>Agaricomycetes</taxon>
        <taxon>Agaricomycetidae</taxon>
        <taxon>Agaricales</taxon>
        <taxon>Agaricineae</taxon>
        <taxon>Strophariaceae</taxon>
        <taxon>Psilocybe</taxon>
    </lineage>
</organism>
<protein>
    <recommendedName>
        <fullName evidence="2">KOW domain-containing protein</fullName>
    </recommendedName>
</protein>
<dbReference type="AlphaFoldDB" id="A0A8H5F0M6"/>
<feature type="region of interest" description="Disordered" evidence="1">
    <location>
        <begin position="1"/>
        <end position="35"/>
    </location>
</feature>
<evidence type="ECO:0000259" key="2">
    <source>
        <dbReference type="SMART" id="SM00739"/>
    </source>
</evidence>
<dbReference type="InterPro" id="IPR008991">
    <property type="entry name" value="Translation_prot_SH3-like_sf"/>
</dbReference>
<feature type="compositionally biased region" description="Polar residues" evidence="1">
    <location>
        <begin position="704"/>
        <end position="720"/>
    </location>
</feature>